<dbReference type="Proteomes" id="UP000030693">
    <property type="component" value="Unassembled WGS sequence"/>
</dbReference>
<feature type="compositionally biased region" description="Basic residues" evidence="1">
    <location>
        <begin position="97"/>
        <end position="108"/>
    </location>
</feature>
<feature type="region of interest" description="Disordered" evidence="1">
    <location>
        <begin position="1"/>
        <end position="53"/>
    </location>
</feature>
<evidence type="ECO:0008006" key="4">
    <source>
        <dbReference type="Google" id="ProtNLM"/>
    </source>
</evidence>
<dbReference type="AlphaFoldDB" id="A0A058ZBT5"/>
<proteinExistence type="predicted"/>
<evidence type="ECO:0000256" key="1">
    <source>
        <dbReference type="SAM" id="MobiDB-lite"/>
    </source>
</evidence>
<keyword evidence="3" id="KW-1185">Reference proteome</keyword>
<dbReference type="GeneID" id="20527065"/>
<feature type="compositionally biased region" description="Basic and acidic residues" evidence="1">
    <location>
        <begin position="176"/>
        <end position="185"/>
    </location>
</feature>
<evidence type="ECO:0000313" key="2">
    <source>
        <dbReference type="EMBL" id="KCV71391.1"/>
    </source>
</evidence>
<dbReference type="RefSeq" id="XP_009494515.1">
    <property type="nucleotide sequence ID" value="XM_009496240.1"/>
</dbReference>
<sequence>MTVPKRPSRGGAGGPAPRRSHPTSSLSLDRFAKFGQSSYRRDHESTDAHKFRQRRVYAREIKSAETENWFESAVFDSATSHVEAPQKTSAEEGDALRKKKKKNQKLSRFHKDIAIAETKKQEVAEQRERELTEREERRAARSEKIRERERARSIHAKKTRGGQPKLSNQIGLLLEKIQRDTPPKK</sequence>
<accession>A0A058ZBT5</accession>
<dbReference type="EMBL" id="KB932203">
    <property type="protein sequence ID" value="KCV71391.1"/>
    <property type="molecule type" value="Genomic_DNA"/>
</dbReference>
<feature type="compositionally biased region" description="Basic and acidic residues" evidence="1">
    <location>
        <begin position="39"/>
        <end position="50"/>
    </location>
</feature>
<name>A0A058ZBT5_FONAL</name>
<dbReference type="Pfam" id="PF08524">
    <property type="entry name" value="rRNA_processing"/>
    <property type="match status" value="1"/>
</dbReference>
<dbReference type="InterPro" id="IPR013730">
    <property type="entry name" value="Fyv7/TAP26"/>
</dbReference>
<evidence type="ECO:0000313" key="3">
    <source>
        <dbReference type="Proteomes" id="UP000030693"/>
    </source>
</evidence>
<feature type="region of interest" description="Disordered" evidence="1">
    <location>
        <begin position="77"/>
        <end position="185"/>
    </location>
</feature>
<organism evidence="2">
    <name type="scientific">Fonticula alba</name>
    <name type="common">Slime mold</name>
    <dbReference type="NCBI Taxonomy" id="691883"/>
    <lineage>
        <taxon>Eukaryota</taxon>
        <taxon>Rotosphaerida</taxon>
        <taxon>Fonticulaceae</taxon>
        <taxon>Fonticula</taxon>
    </lineage>
</organism>
<protein>
    <recommendedName>
        <fullName evidence="4">rRNA-processing protein FYV7</fullName>
    </recommendedName>
</protein>
<reference evidence="2" key="1">
    <citation type="submission" date="2013-04" db="EMBL/GenBank/DDBJ databases">
        <title>The Genome Sequence of Fonticula alba ATCC 38817.</title>
        <authorList>
            <consortium name="The Broad Institute Genomics Platform"/>
            <person name="Russ C."/>
            <person name="Cuomo C."/>
            <person name="Burger G."/>
            <person name="Gray M.W."/>
            <person name="Holland P.W.H."/>
            <person name="King N."/>
            <person name="Lang F.B.F."/>
            <person name="Roger A.J."/>
            <person name="Ruiz-Trillo I."/>
            <person name="Brown M."/>
            <person name="Walker B."/>
            <person name="Young S."/>
            <person name="Zeng Q."/>
            <person name="Gargeya S."/>
            <person name="Fitzgerald M."/>
            <person name="Haas B."/>
            <person name="Abouelleil A."/>
            <person name="Allen A.W."/>
            <person name="Alvarado L."/>
            <person name="Arachchi H.M."/>
            <person name="Berlin A.M."/>
            <person name="Chapman S.B."/>
            <person name="Gainer-Dewar J."/>
            <person name="Goldberg J."/>
            <person name="Griggs A."/>
            <person name="Gujja S."/>
            <person name="Hansen M."/>
            <person name="Howarth C."/>
            <person name="Imamovic A."/>
            <person name="Ireland A."/>
            <person name="Larimer J."/>
            <person name="McCowan C."/>
            <person name="Murphy C."/>
            <person name="Pearson M."/>
            <person name="Poon T.W."/>
            <person name="Priest M."/>
            <person name="Roberts A."/>
            <person name="Saif S."/>
            <person name="Shea T."/>
            <person name="Sisk P."/>
            <person name="Sykes S."/>
            <person name="Wortman J."/>
            <person name="Nusbaum C."/>
            <person name="Birren B."/>
        </authorList>
    </citation>
    <scope>NUCLEOTIDE SEQUENCE [LARGE SCALE GENOMIC DNA]</scope>
    <source>
        <strain evidence="2">ATCC 38817</strain>
    </source>
</reference>
<gene>
    <name evidence="2" type="ORF">H696_02340</name>
</gene>
<feature type="compositionally biased region" description="Basic and acidic residues" evidence="1">
    <location>
        <begin position="109"/>
        <end position="152"/>
    </location>
</feature>